<dbReference type="PANTHER" id="PTHR11909">
    <property type="entry name" value="CASEIN KINASE-RELATED"/>
    <property type="match status" value="1"/>
</dbReference>
<dbReference type="EMBL" id="JTDE01002148">
    <property type="protein sequence ID" value="KAF7257792.1"/>
    <property type="molecule type" value="Genomic_DNA"/>
</dbReference>
<evidence type="ECO:0000256" key="2">
    <source>
        <dbReference type="SAM" id="MobiDB-lite"/>
    </source>
</evidence>
<dbReference type="InterPro" id="IPR050235">
    <property type="entry name" value="CK1_Ser-Thr_kinase"/>
</dbReference>
<dbReference type="FunFam" id="1.10.510.10:FF:001123">
    <property type="entry name" value="CK1/CK1/CK1-D protein kinase"/>
    <property type="match status" value="1"/>
</dbReference>
<protein>
    <recommendedName>
        <fullName evidence="1">non-specific serine/threonine protein kinase</fullName>
        <ecNumber evidence="1">2.7.11.1</ecNumber>
    </recommendedName>
</protein>
<feature type="domain" description="Protein kinase" evidence="3">
    <location>
        <begin position="1"/>
        <end position="279"/>
    </location>
</feature>
<dbReference type="InterPro" id="IPR000719">
    <property type="entry name" value="Prot_kinase_dom"/>
</dbReference>
<gene>
    <name evidence="4" type="ORF">EG68_05351</name>
</gene>
<feature type="region of interest" description="Disordered" evidence="2">
    <location>
        <begin position="264"/>
        <end position="285"/>
    </location>
</feature>
<proteinExistence type="predicted"/>
<dbReference type="EC" id="2.7.11.1" evidence="1"/>
<dbReference type="Pfam" id="PF00069">
    <property type="entry name" value="Pkinase"/>
    <property type="match status" value="1"/>
</dbReference>
<dbReference type="InterPro" id="IPR011009">
    <property type="entry name" value="Kinase-like_dom_sf"/>
</dbReference>
<comment type="caution">
    <text evidence="4">The sequence shown here is derived from an EMBL/GenBank/DDBJ whole genome shotgun (WGS) entry which is preliminary data.</text>
</comment>
<dbReference type="Proteomes" id="UP000822476">
    <property type="component" value="Unassembled WGS sequence"/>
</dbReference>
<accession>A0A8S9YSU8</accession>
<sequence>MVTNGRRTQYGCIVYTDLEIALTMRNCGTDITKGDEVAIKLECVKAKHPQLQIEAKIYKLMQGGVGIPLLKWSGTEGDYNVLVLQLLGPSLEDLYNFCGRRFKLKTVLLLADQMMSRMEYIHNKNFIHRDIKPDNFLMGLGKRGHMVYIIDFGLAKKYRDSRSHQHIPYRENKNLTGTARYASINTHLGIEQARRDDMESLGYVLMYFLRGSLPWQGLKAGTKRQKYERICEKKMETPVEVLCEGYPARNKALMAYVTQVSSPPMPSVSNTRAVPNPQQSRTIQSRGMVPGAQTTAPALQVVRLQPTEPPQQALDSTHFYNPSAEQPVPNFVFSSAPARPVRLFVVTSENSTQLPPAPVQATPNFYTQPTNAVQNHTHQPGMYVFQPGHTPVQQQQQQATQAAYLLTQSQIPHQPHPLPQSMSTMHHPHHAYHSHAGPLCMPTAGGTAENFNSPVLSAAQVAGAFRK</sequence>
<dbReference type="GO" id="GO:0005524">
    <property type="term" value="F:ATP binding"/>
    <property type="evidence" value="ECO:0007669"/>
    <property type="project" value="InterPro"/>
</dbReference>
<dbReference type="AlphaFoldDB" id="A0A8S9YSU8"/>
<dbReference type="PROSITE" id="PS00108">
    <property type="entry name" value="PROTEIN_KINASE_ST"/>
    <property type="match status" value="1"/>
</dbReference>
<name>A0A8S9YSU8_9TREM</name>
<dbReference type="InterPro" id="IPR008271">
    <property type="entry name" value="Ser/Thr_kinase_AS"/>
</dbReference>
<keyword evidence="5" id="KW-1185">Reference proteome</keyword>
<evidence type="ECO:0000313" key="5">
    <source>
        <dbReference type="Proteomes" id="UP000822476"/>
    </source>
</evidence>
<evidence type="ECO:0000259" key="3">
    <source>
        <dbReference type="PROSITE" id="PS50011"/>
    </source>
</evidence>
<dbReference type="GO" id="GO:0004674">
    <property type="term" value="F:protein serine/threonine kinase activity"/>
    <property type="evidence" value="ECO:0007669"/>
    <property type="project" value="UniProtKB-EC"/>
</dbReference>
<dbReference type="Gene3D" id="1.10.510.10">
    <property type="entry name" value="Transferase(Phosphotransferase) domain 1"/>
    <property type="match status" value="1"/>
</dbReference>
<dbReference type="PROSITE" id="PS50011">
    <property type="entry name" value="PROTEIN_KINASE_DOM"/>
    <property type="match status" value="1"/>
</dbReference>
<evidence type="ECO:0000313" key="4">
    <source>
        <dbReference type="EMBL" id="KAF7257792.1"/>
    </source>
</evidence>
<evidence type="ECO:0000256" key="1">
    <source>
        <dbReference type="ARBA" id="ARBA00012513"/>
    </source>
</evidence>
<organism evidence="4 5">
    <name type="scientific">Paragonimus skrjabini miyazakii</name>
    <dbReference type="NCBI Taxonomy" id="59628"/>
    <lineage>
        <taxon>Eukaryota</taxon>
        <taxon>Metazoa</taxon>
        <taxon>Spiralia</taxon>
        <taxon>Lophotrochozoa</taxon>
        <taxon>Platyhelminthes</taxon>
        <taxon>Trematoda</taxon>
        <taxon>Digenea</taxon>
        <taxon>Plagiorchiida</taxon>
        <taxon>Troglotremata</taxon>
        <taxon>Troglotrematidae</taxon>
        <taxon>Paragonimus</taxon>
    </lineage>
</organism>
<dbReference type="OrthoDB" id="5800476at2759"/>
<dbReference type="SMART" id="SM00220">
    <property type="entry name" value="S_TKc"/>
    <property type="match status" value="1"/>
</dbReference>
<reference evidence="4" key="1">
    <citation type="submission" date="2019-07" db="EMBL/GenBank/DDBJ databases">
        <title>Annotation for the trematode Paragonimus miyazaki's.</title>
        <authorList>
            <person name="Choi Y.-J."/>
        </authorList>
    </citation>
    <scope>NUCLEOTIDE SEQUENCE</scope>
    <source>
        <strain evidence="4">Japan</strain>
    </source>
</reference>
<dbReference type="SUPFAM" id="SSF56112">
    <property type="entry name" value="Protein kinase-like (PK-like)"/>
    <property type="match status" value="1"/>
</dbReference>